<comment type="caution">
    <text evidence="13">The sequence shown here is derived from an EMBL/GenBank/DDBJ whole genome shotgun (WGS) entry which is preliminary data.</text>
</comment>
<dbReference type="AlphaFoldDB" id="A0A0N1H5U7"/>
<dbReference type="Gene3D" id="1.10.510.10">
    <property type="entry name" value="Transferase(Phosphotransferase) domain 1"/>
    <property type="match status" value="1"/>
</dbReference>
<dbReference type="PANTHER" id="PTHR43895">
    <property type="entry name" value="CALCIUM/CALMODULIN-DEPENDENT PROTEIN KINASE KINASE-RELATED"/>
    <property type="match status" value="1"/>
</dbReference>
<comment type="catalytic activity">
    <reaction evidence="7">
        <text>L-threonyl-[protein] + ATP = O-phospho-L-threonyl-[protein] + ADP + H(+)</text>
        <dbReference type="Rhea" id="RHEA:46608"/>
        <dbReference type="Rhea" id="RHEA-COMP:11060"/>
        <dbReference type="Rhea" id="RHEA-COMP:11605"/>
        <dbReference type="ChEBI" id="CHEBI:15378"/>
        <dbReference type="ChEBI" id="CHEBI:30013"/>
        <dbReference type="ChEBI" id="CHEBI:30616"/>
        <dbReference type="ChEBI" id="CHEBI:61977"/>
        <dbReference type="ChEBI" id="CHEBI:456216"/>
        <dbReference type="EC" id="2.7.11.1"/>
    </reaction>
</comment>
<dbReference type="PROSITE" id="PS50011">
    <property type="entry name" value="PROTEIN_KINASE_DOM"/>
    <property type="match status" value="1"/>
</dbReference>
<dbReference type="EC" id="2.7.11.1" evidence="1"/>
<feature type="compositionally biased region" description="Basic and acidic residues" evidence="11">
    <location>
        <begin position="85"/>
        <end position="103"/>
    </location>
</feature>
<feature type="domain" description="Protein kinase" evidence="12">
    <location>
        <begin position="230"/>
        <end position="695"/>
    </location>
</feature>
<feature type="binding site" evidence="9">
    <location>
        <position position="259"/>
    </location>
    <ligand>
        <name>ATP</name>
        <dbReference type="ChEBI" id="CHEBI:30616"/>
    </ligand>
</feature>
<reference evidence="13 14" key="1">
    <citation type="submission" date="2015-06" db="EMBL/GenBank/DDBJ databases">
        <title>Draft genome of the ant-associated black yeast Phialophora attae CBS 131958.</title>
        <authorList>
            <person name="Moreno L.F."/>
            <person name="Stielow B.J."/>
            <person name="de Hoog S."/>
            <person name="Vicente V.A."/>
            <person name="Weiss V.A."/>
            <person name="de Vries M."/>
            <person name="Cruz L.M."/>
            <person name="Souza E.M."/>
        </authorList>
    </citation>
    <scope>NUCLEOTIDE SEQUENCE [LARGE SCALE GENOMIC DNA]</scope>
    <source>
        <strain evidence="13 14">CBS 131958</strain>
    </source>
</reference>
<dbReference type="InterPro" id="IPR017441">
    <property type="entry name" value="Protein_kinase_ATP_BS"/>
</dbReference>
<feature type="compositionally biased region" description="Basic and acidic residues" evidence="11">
    <location>
        <begin position="1011"/>
        <end position="1020"/>
    </location>
</feature>
<feature type="region of interest" description="Disordered" evidence="11">
    <location>
        <begin position="1003"/>
        <end position="1158"/>
    </location>
</feature>
<dbReference type="FunFam" id="3.30.200.20:FF:000206">
    <property type="entry name" value="Serine/threonine-protein kinase Ssp1"/>
    <property type="match status" value="1"/>
</dbReference>
<keyword evidence="14" id="KW-1185">Reference proteome</keyword>
<evidence type="ECO:0000256" key="7">
    <source>
        <dbReference type="ARBA" id="ARBA00047899"/>
    </source>
</evidence>
<keyword evidence="6 9" id="KW-0067">ATP-binding</keyword>
<evidence type="ECO:0000256" key="6">
    <source>
        <dbReference type="ARBA" id="ARBA00022840"/>
    </source>
</evidence>
<comment type="catalytic activity">
    <reaction evidence="8">
        <text>L-seryl-[protein] + ATP = O-phospho-L-seryl-[protein] + ADP + H(+)</text>
        <dbReference type="Rhea" id="RHEA:17989"/>
        <dbReference type="Rhea" id="RHEA-COMP:9863"/>
        <dbReference type="Rhea" id="RHEA-COMP:11604"/>
        <dbReference type="ChEBI" id="CHEBI:15378"/>
        <dbReference type="ChEBI" id="CHEBI:29999"/>
        <dbReference type="ChEBI" id="CHEBI:30616"/>
        <dbReference type="ChEBI" id="CHEBI:83421"/>
        <dbReference type="ChEBI" id="CHEBI:456216"/>
        <dbReference type="EC" id="2.7.11.1"/>
    </reaction>
</comment>
<dbReference type="GO" id="GO:0005524">
    <property type="term" value="F:ATP binding"/>
    <property type="evidence" value="ECO:0007669"/>
    <property type="project" value="UniProtKB-UniRule"/>
</dbReference>
<feature type="compositionally biased region" description="Low complexity" evidence="11">
    <location>
        <begin position="915"/>
        <end position="934"/>
    </location>
</feature>
<dbReference type="GO" id="GO:0007165">
    <property type="term" value="P:signal transduction"/>
    <property type="evidence" value="ECO:0007669"/>
    <property type="project" value="TreeGrafter"/>
</dbReference>
<dbReference type="RefSeq" id="XP_017996467.1">
    <property type="nucleotide sequence ID" value="XM_018144480.1"/>
</dbReference>
<gene>
    <name evidence="13" type="ORF">AB675_4349</name>
</gene>
<evidence type="ECO:0000256" key="2">
    <source>
        <dbReference type="ARBA" id="ARBA00022527"/>
    </source>
</evidence>
<dbReference type="PROSITE" id="PS00108">
    <property type="entry name" value="PROTEIN_KINASE_ST"/>
    <property type="match status" value="1"/>
</dbReference>
<keyword evidence="2" id="KW-0723">Serine/threonine-protein kinase</keyword>
<name>A0A0N1H5U7_9EURO</name>
<dbReference type="Pfam" id="PF00069">
    <property type="entry name" value="Pkinase"/>
    <property type="match status" value="2"/>
</dbReference>
<feature type="region of interest" description="Disordered" evidence="11">
    <location>
        <begin position="751"/>
        <end position="884"/>
    </location>
</feature>
<feature type="coiled-coil region" evidence="10">
    <location>
        <begin position="354"/>
        <end position="381"/>
    </location>
</feature>
<keyword evidence="4 9" id="KW-0547">Nucleotide-binding</keyword>
<feature type="compositionally biased region" description="Low complexity" evidence="11">
    <location>
        <begin position="846"/>
        <end position="859"/>
    </location>
</feature>
<evidence type="ECO:0000256" key="1">
    <source>
        <dbReference type="ARBA" id="ARBA00012513"/>
    </source>
</evidence>
<dbReference type="PROSITE" id="PS00107">
    <property type="entry name" value="PROTEIN_KINASE_ATP"/>
    <property type="match status" value="1"/>
</dbReference>
<dbReference type="GO" id="GO:0042149">
    <property type="term" value="P:cellular response to glucose starvation"/>
    <property type="evidence" value="ECO:0007669"/>
    <property type="project" value="UniProtKB-ARBA"/>
</dbReference>
<evidence type="ECO:0000313" key="14">
    <source>
        <dbReference type="Proteomes" id="UP000038010"/>
    </source>
</evidence>
<feature type="compositionally biased region" description="Low complexity" evidence="11">
    <location>
        <begin position="1068"/>
        <end position="1084"/>
    </location>
</feature>
<evidence type="ECO:0000313" key="13">
    <source>
        <dbReference type="EMBL" id="KPI36504.1"/>
    </source>
</evidence>
<evidence type="ECO:0000256" key="9">
    <source>
        <dbReference type="PROSITE-ProRule" id="PRU10141"/>
    </source>
</evidence>
<evidence type="ECO:0000256" key="5">
    <source>
        <dbReference type="ARBA" id="ARBA00022777"/>
    </source>
</evidence>
<dbReference type="CDD" id="cd14008">
    <property type="entry name" value="STKc_LKB1_CaMKK"/>
    <property type="match status" value="1"/>
</dbReference>
<evidence type="ECO:0000259" key="12">
    <source>
        <dbReference type="PROSITE" id="PS50011"/>
    </source>
</evidence>
<dbReference type="Proteomes" id="UP000038010">
    <property type="component" value="Unassembled WGS sequence"/>
</dbReference>
<dbReference type="PANTHER" id="PTHR43895:SF152">
    <property type="entry name" value="SERINE_THREONINE-PROTEIN KINASE TOS3"/>
    <property type="match status" value="1"/>
</dbReference>
<feature type="compositionally biased region" description="Basic and acidic residues" evidence="11">
    <location>
        <begin position="791"/>
        <end position="804"/>
    </location>
</feature>
<organism evidence="13 14">
    <name type="scientific">Cyphellophora attinorum</name>
    <dbReference type="NCBI Taxonomy" id="1664694"/>
    <lineage>
        <taxon>Eukaryota</taxon>
        <taxon>Fungi</taxon>
        <taxon>Dikarya</taxon>
        <taxon>Ascomycota</taxon>
        <taxon>Pezizomycotina</taxon>
        <taxon>Eurotiomycetes</taxon>
        <taxon>Chaetothyriomycetidae</taxon>
        <taxon>Chaetothyriales</taxon>
        <taxon>Cyphellophoraceae</taxon>
        <taxon>Cyphellophora</taxon>
    </lineage>
</organism>
<dbReference type="VEuPathDB" id="FungiDB:AB675_4349"/>
<keyword evidence="3" id="KW-0808">Transferase</keyword>
<proteinExistence type="predicted"/>
<feature type="compositionally biased region" description="Basic and acidic residues" evidence="11">
    <location>
        <begin position="1104"/>
        <end position="1120"/>
    </location>
</feature>
<dbReference type="InterPro" id="IPR000719">
    <property type="entry name" value="Prot_kinase_dom"/>
</dbReference>
<evidence type="ECO:0000256" key="11">
    <source>
        <dbReference type="SAM" id="MobiDB-lite"/>
    </source>
</evidence>
<feature type="compositionally biased region" description="Acidic residues" evidence="11">
    <location>
        <begin position="1134"/>
        <end position="1148"/>
    </location>
</feature>
<evidence type="ECO:0000256" key="8">
    <source>
        <dbReference type="ARBA" id="ARBA00048679"/>
    </source>
</evidence>
<sequence length="1158" mass="127121">MPDPTGITWAPDVRSGPAQDQNAGQSERHDDTTAATPVARQLSREQGYFDLEPVAAQTDGASAVAPSSPKGTCESRTPTGTFPERMSEDRSRDGRPLRREPSHSKSVSVDALRLSPNEQRPEYPDQSYVSLMKAHLGRPLQPLRTRSSHPAQNMIYNDLARRQHGDKHPSLGSVTTGNTPAASPGLFSLPARAPSAPPEDNLHHLHQPKVTYSAEIDYDTYSGNKFINHYEMLSELGRGEHGKVKLGRNIDTGLQVAVKIVPRYSRQRKLGKLGAPEDQTKKEVAILKKARHRNIVSLLEVIDDPTIKKVYLVLEYVQNGEISWFKRGVPEIVVAMNERYAAEKNGSPLGAGELEKQQFTVAQLRRRLEALERTRSKNRDNTGGWSLEFAQSYDDESEYLSDLSRSASGAGIDNDPRREAPLNEALDGSMFGSYANEPFRDRAFSLAGMSAFSHASHMSSEFELDIDEDESRVPALTLDEIKRAFRDTLLGLDFLHKIGIIHRDIKPANLLVAKDGTVKISDFGVSYLGRAIQPDEDTIAEKDVSDLSDDAELVRTVGTPMFYAPEVCYTGDETIFGGVRPKISGAVDLWALGICTYAMVYARFPFSSESGHMGLAEQICNEEVFCPSERLVPVDTSSEKFSLVAPASMNSNKRLDYELKFEPVPEALRDLIMRLLIKDPAKRMTIEEAKQHPWVVENMSDPSGWAGEGINEEEKSRIVNPDEKAITQAVVKRSIVERVVSSATRLAGNLLGRKDSKKDDRKRASSTATSASNSSESVNSPTSNASTVGKSARDARRTSLRGDEIFAAALKNSRETTEHPLAQSLTASPDERLPNTLQPSRPNGPDRTTSTMTVDSTRTIRAPQPRSVPPPLPMSQHELPVESETVPQQSAGLKVQIEQFFEGALESVARFGNRSPSASRASSSSDMHSDASQSVTKASVTGSIATPEVLRSPIDYNVQPPTRGLSLATSDSRPKRHMSIHAPESDAAAFEHAQELNQRRYMREQAAQAEADAHAKDESKSPTSDDCPPSPDDIAYMQRKDMQPMPSASTLASSGDDLAHISHSTSNPSFGMVSSSASSPPTDSYFNLNKEVPATAATVSEDPELMRTGETVIERGRGREAAPMGKGLEQRAMDDDDYDYDSSDEDDMMMMPVKTRKR</sequence>
<dbReference type="SMART" id="SM00220">
    <property type="entry name" value="S_TKc"/>
    <property type="match status" value="1"/>
</dbReference>
<dbReference type="STRING" id="1664694.A0A0N1H5U7"/>
<dbReference type="GO" id="GO:0001558">
    <property type="term" value="P:regulation of cell growth"/>
    <property type="evidence" value="ECO:0007669"/>
    <property type="project" value="UniProtKB-ARBA"/>
</dbReference>
<dbReference type="InterPro" id="IPR008271">
    <property type="entry name" value="Ser/Thr_kinase_AS"/>
</dbReference>
<dbReference type="InterPro" id="IPR011009">
    <property type="entry name" value="Kinase-like_dom_sf"/>
</dbReference>
<keyword evidence="10" id="KW-0175">Coiled coil</keyword>
<feature type="compositionally biased region" description="Low complexity" evidence="11">
    <location>
        <begin position="765"/>
        <end position="786"/>
    </location>
</feature>
<feature type="region of interest" description="Disordered" evidence="11">
    <location>
        <begin position="1"/>
        <end position="123"/>
    </location>
</feature>
<accession>A0A0N1H5U7</accession>
<feature type="region of interest" description="Disordered" evidence="11">
    <location>
        <begin position="912"/>
        <end position="940"/>
    </location>
</feature>
<evidence type="ECO:0000256" key="4">
    <source>
        <dbReference type="ARBA" id="ARBA00022741"/>
    </source>
</evidence>
<dbReference type="Gene3D" id="3.30.200.20">
    <property type="entry name" value="Phosphorylase Kinase, domain 1"/>
    <property type="match status" value="1"/>
</dbReference>
<dbReference type="GO" id="GO:0004674">
    <property type="term" value="F:protein serine/threonine kinase activity"/>
    <property type="evidence" value="ECO:0007669"/>
    <property type="project" value="UniProtKB-KW"/>
</dbReference>
<dbReference type="EMBL" id="LFJN01000030">
    <property type="protein sequence ID" value="KPI36504.1"/>
    <property type="molecule type" value="Genomic_DNA"/>
</dbReference>
<evidence type="ECO:0000256" key="10">
    <source>
        <dbReference type="SAM" id="Coils"/>
    </source>
</evidence>
<protein>
    <recommendedName>
        <fullName evidence="1">non-specific serine/threonine protein kinase</fullName>
        <ecNumber evidence="1">2.7.11.1</ecNumber>
    </recommendedName>
</protein>
<dbReference type="OrthoDB" id="68483at2759"/>
<dbReference type="GeneID" id="28736360"/>
<feature type="region of interest" description="Disordered" evidence="11">
    <location>
        <begin position="163"/>
        <end position="203"/>
    </location>
</feature>
<keyword evidence="5 13" id="KW-0418">Kinase</keyword>
<evidence type="ECO:0000256" key="3">
    <source>
        <dbReference type="ARBA" id="ARBA00022679"/>
    </source>
</evidence>
<feature type="compositionally biased region" description="Basic and acidic residues" evidence="11">
    <location>
        <begin position="752"/>
        <end position="763"/>
    </location>
</feature>
<dbReference type="SUPFAM" id="SSF56112">
    <property type="entry name" value="Protein kinase-like (PK-like)"/>
    <property type="match status" value="1"/>
</dbReference>
<feature type="region of interest" description="Disordered" evidence="11">
    <location>
        <begin position="952"/>
        <end position="981"/>
    </location>
</feature>
<feature type="compositionally biased region" description="Polar residues" evidence="11">
    <location>
        <begin position="172"/>
        <end position="181"/>
    </location>
</feature>